<proteinExistence type="predicted"/>
<organism evidence="7 8">
    <name type="scientific">Dyella solisilvae</name>
    <dbReference type="NCBI Taxonomy" id="1920168"/>
    <lineage>
        <taxon>Bacteria</taxon>
        <taxon>Pseudomonadati</taxon>
        <taxon>Pseudomonadota</taxon>
        <taxon>Gammaproteobacteria</taxon>
        <taxon>Lysobacterales</taxon>
        <taxon>Rhodanobacteraceae</taxon>
        <taxon>Dyella</taxon>
    </lineage>
</organism>
<comment type="subcellular location">
    <subcellularLocation>
        <location evidence="1">Membrane</location>
        <topology evidence="1">Multi-pass membrane protein</topology>
    </subcellularLocation>
</comment>
<gene>
    <name evidence="7" type="ORF">DVT68_18155</name>
</gene>
<dbReference type="GO" id="GO:0016020">
    <property type="term" value="C:membrane"/>
    <property type="evidence" value="ECO:0007669"/>
    <property type="project" value="UniProtKB-SubCell"/>
</dbReference>
<dbReference type="OrthoDB" id="9089456at2"/>
<dbReference type="AlphaFoldDB" id="A0A370K3M4"/>
<sequence length="192" mass="20561">MSEPLSLRETLRRLLISQEGMSAIYRRLPWTHRLVQGLWLALLALVAASAAYGLGLLLHTQQAFWAALTAIAVTQQGYLDTRDSSRDQIIGALVGGVAGLAAALLWGEHYSAYALAIVCAITACWLFGVGSAGRLSGSTTTIVMLVPHTGAFWLVALTRIGEVALGIICALLVVAVAERLQARWVRVAESNH</sequence>
<dbReference type="Proteomes" id="UP000254711">
    <property type="component" value="Unassembled WGS sequence"/>
</dbReference>
<dbReference type="Pfam" id="PF13515">
    <property type="entry name" value="FUSC_2"/>
    <property type="match status" value="1"/>
</dbReference>
<accession>A0A370K3M4</accession>
<evidence type="ECO:0000256" key="5">
    <source>
        <dbReference type="SAM" id="Phobius"/>
    </source>
</evidence>
<reference evidence="7 8" key="1">
    <citation type="submission" date="2018-07" db="EMBL/GenBank/DDBJ databases">
        <title>Dyella solisilvae sp. nov., isolated from the pine and broad-leaved mixed forest soil.</title>
        <authorList>
            <person name="Gao Z."/>
            <person name="Qiu L."/>
        </authorList>
    </citation>
    <scope>NUCLEOTIDE SEQUENCE [LARGE SCALE GENOMIC DNA]</scope>
    <source>
        <strain evidence="7 8">DHG54</strain>
    </source>
</reference>
<comment type="caution">
    <text evidence="7">The sequence shown here is derived from an EMBL/GenBank/DDBJ whole genome shotgun (WGS) entry which is preliminary data.</text>
</comment>
<feature type="transmembrane region" description="Helical" evidence="5">
    <location>
        <begin position="37"/>
        <end position="58"/>
    </location>
</feature>
<keyword evidence="2 5" id="KW-0812">Transmembrane</keyword>
<feature type="transmembrane region" description="Helical" evidence="5">
    <location>
        <begin position="152"/>
        <end position="177"/>
    </location>
</feature>
<evidence type="ECO:0000256" key="4">
    <source>
        <dbReference type="ARBA" id="ARBA00023136"/>
    </source>
</evidence>
<evidence type="ECO:0000256" key="1">
    <source>
        <dbReference type="ARBA" id="ARBA00004141"/>
    </source>
</evidence>
<feature type="transmembrane region" description="Helical" evidence="5">
    <location>
        <begin position="89"/>
        <end position="106"/>
    </location>
</feature>
<protein>
    <submittedName>
        <fullName evidence="7">FUSC family protein</fullName>
    </submittedName>
</protein>
<feature type="transmembrane region" description="Helical" evidence="5">
    <location>
        <begin position="113"/>
        <end position="132"/>
    </location>
</feature>
<keyword evidence="8" id="KW-1185">Reference proteome</keyword>
<dbReference type="RefSeq" id="WP_114826609.1">
    <property type="nucleotide sequence ID" value="NZ_QQSY01000006.1"/>
</dbReference>
<evidence type="ECO:0000256" key="2">
    <source>
        <dbReference type="ARBA" id="ARBA00022692"/>
    </source>
</evidence>
<dbReference type="InterPro" id="IPR049453">
    <property type="entry name" value="Memb_transporter_dom"/>
</dbReference>
<name>A0A370K3M4_9GAMM</name>
<keyword evidence="3 5" id="KW-1133">Transmembrane helix</keyword>
<dbReference type="EMBL" id="QQSY01000006">
    <property type="protein sequence ID" value="RDI97273.1"/>
    <property type="molecule type" value="Genomic_DNA"/>
</dbReference>
<evidence type="ECO:0000313" key="7">
    <source>
        <dbReference type="EMBL" id="RDI97273.1"/>
    </source>
</evidence>
<feature type="domain" description="Integral membrane bound transporter" evidence="6">
    <location>
        <begin position="51"/>
        <end position="173"/>
    </location>
</feature>
<evidence type="ECO:0000256" key="3">
    <source>
        <dbReference type="ARBA" id="ARBA00022989"/>
    </source>
</evidence>
<evidence type="ECO:0000313" key="8">
    <source>
        <dbReference type="Proteomes" id="UP000254711"/>
    </source>
</evidence>
<keyword evidence="4 5" id="KW-0472">Membrane</keyword>
<evidence type="ECO:0000259" key="6">
    <source>
        <dbReference type="Pfam" id="PF13515"/>
    </source>
</evidence>